<keyword evidence="5 16" id="KW-0808">Transferase</keyword>
<evidence type="ECO:0000256" key="4">
    <source>
        <dbReference type="ARBA" id="ARBA00022516"/>
    </source>
</evidence>
<evidence type="ECO:0000256" key="2">
    <source>
        <dbReference type="ARBA" id="ARBA00005189"/>
    </source>
</evidence>
<dbReference type="SUPFAM" id="SSF69593">
    <property type="entry name" value="Glycerol-3-phosphate (1)-acyltransferase"/>
    <property type="match status" value="1"/>
</dbReference>
<feature type="region of interest" description="Disordered" evidence="13">
    <location>
        <begin position="56"/>
        <end position="157"/>
    </location>
</feature>
<dbReference type="GO" id="GO:0016020">
    <property type="term" value="C:membrane"/>
    <property type="evidence" value="ECO:0007669"/>
    <property type="project" value="UniProtKB-SubCell"/>
</dbReference>
<dbReference type="GO" id="GO:0005783">
    <property type="term" value="C:endoplasmic reticulum"/>
    <property type="evidence" value="ECO:0007669"/>
    <property type="project" value="TreeGrafter"/>
</dbReference>
<sequence length="517" mass="57730">MWAATLVLVLLSFPFLGLSLGVRRIYMAALRSLLRYVERVHSEDVASYHQQQEVTNAATQQQQQQQQQSADTTATATATAAGMSTSSSEDDPASKRPEPSLRRSKSYQLLQAARDEAPAAAAPSRPRSSSNSGSSDASNSNTSSGGQVSDELPFGQPSGMTRSQSFATFKKNFVLSDICGFASDAMQALTDDDVTRCFAKQDLESWNLLTRSRPVELEGVPISRRLRALYYCGIFVRYCLFFPFRLVFALTAVGFFIASFSLIACIPRSASFRRTLERHCSFFTARMFVLSWSAMVRYHNPENRAPTGIVVANHTSPIDCIVLANDNCYSMVGQRHGGFIGLLQKTLSIAQTHIWFDRSEARDRQVVARRLRDHVEDPSNNPILVFPEGTCVNNTSVMMFKKGSFEVGATVYPVAIKYHATFGECFWDSSKQNFLMHILSLMTTWAVVTDVYYLTPMRQAQNEDSIDFAKRVKFKIAQKGGLNDLQWDGMLKRKALGPQFKNEVQREFSALIAMGLE</sequence>
<feature type="compositionally biased region" description="Low complexity" evidence="13">
    <location>
        <begin position="118"/>
        <end position="146"/>
    </location>
</feature>
<keyword evidence="9 14" id="KW-0472">Membrane</keyword>
<dbReference type="InParanoid" id="A0A0D2X378"/>
<dbReference type="GO" id="GO:0004366">
    <property type="term" value="F:glycerol-3-phosphate O-acyltransferase activity"/>
    <property type="evidence" value="ECO:0007669"/>
    <property type="project" value="TreeGrafter"/>
</dbReference>
<evidence type="ECO:0000259" key="15">
    <source>
        <dbReference type="SMART" id="SM00563"/>
    </source>
</evidence>
<dbReference type="CDD" id="cd07991">
    <property type="entry name" value="LPLAT_LPCAT1-like"/>
    <property type="match status" value="1"/>
</dbReference>
<evidence type="ECO:0000256" key="1">
    <source>
        <dbReference type="ARBA" id="ARBA00004370"/>
    </source>
</evidence>
<dbReference type="PANTHER" id="PTHR23063">
    <property type="entry name" value="PHOSPHOLIPID ACYLTRANSFERASE"/>
    <property type="match status" value="1"/>
</dbReference>
<feature type="compositionally biased region" description="Basic and acidic residues" evidence="13">
    <location>
        <begin position="92"/>
        <end position="101"/>
    </location>
</feature>
<keyword evidence="4" id="KW-0444">Lipid biosynthesis</keyword>
<evidence type="ECO:0000256" key="10">
    <source>
        <dbReference type="ARBA" id="ARBA00023209"/>
    </source>
</evidence>
<evidence type="ECO:0000256" key="13">
    <source>
        <dbReference type="SAM" id="MobiDB-lite"/>
    </source>
</evidence>
<dbReference type="EMBL" id="KE346366">
    <property type="protein sequence ID" value="KJE93834.1"/>
    <property type="molecule type" value="Genomic_DNA"/>
</dbReference>
<dbReference type="eggNOG" id="KOG2898">
    <property type="taxonomic scope" value="Eukaryota"/>
</dbReference>
<keyword evidence="10" id="KW-0594">Phospholipid biosynthesis</keyword>
<evidence type="ECO:0000256" key="5">
    <source>
        <dbReference type="ARBA" id="ARBA00022679"/>
    </source>
</evidence>
<feature type="compositionally biased region" description="Low complexity" evidence="13">
    <location>
        <begin position="56"/>
        <end position="87"/>
    </location>
</feature>
<dbReference type="PANTHER" id="PTHR23063:SF2">
    <property type="entry name" value="GLYCEROL-3-PHOSPHATE ACYLTRANSFERASE 4, ISOFORM D-RELATED"/>
    <property type="match status" value="1"/>
</dbReference>
<reference evidence="17" key="1">
    <citation type="submission" date="2011-02" db="EMBL/GenBank/DDBJ databases">
        <title>The Genome Sequence of Capsaspora owczarzaki ATCC 30864.</title>
        <authorList>
            <person name="Russ C."/>
            <person name="Cuomo C."/>
            <person name="Burger G."/>
            <person name="Gray M.W."/>
            <person name="Holland P.W.H."/>
            <person name="King N."/>
            <person name="Lang F.B.F."/>
            <person name="Roger A.J."/>
            <person name="Ruiz-Trillo I."/>
            <person name="Young S.K."/>
            <person name="Zeng Q."/>
            <person name="Gargeya S."/>
            <person name="Alvarado L."/>
            <person name="Berlin A."/>
            <person name="Chapman S.B."/>
            <person name="Chen Z."/>
            <person name="Freedman E."/>
            <person name="Gellesch M."/>
            <person name="Goldberg J."/>
            <person name="Griggs A."/>
            <person name="Gujja S."/>
            <person name="Heilman E."/>
            <person name="Heiman D."/>
            <person name="Howarth C."/>
            <person name="Mehta T."/>
            <person name="Neiman D."/>
            <person name="Pearson M."/>
            <person name="Roberts A."/>
            <person name="Saif S."/>
            <person name="Shea T."/>
            <person name="Shenoy N."/>
            <person name="Sisk P."/>
            <person name="Stolte C."/>
            <person name="Sykes S."/>
            <person name="White J."/>
            <person name="Yandava C."/>
            <person name="Haas B."/>
            <person name="Nusbaum C."/>
            <person name="Birren B."/>
        </authorList>
    </citation>
    <scope>NUCLEOTIDE SEQUENCE</scope>
    <source>
        <strain evidence="17">ATCC 30864</strain>
    </source>
</reference>
<evidence type="ECO:0000256" key="14">
    <source>
        <dbReference type="SAM" id="Phobius"/>
    </source>
</evidence>
<evidence type="ECO:0000256" key="12">
    <source>
        <dbReference type="ARBA" id="ARBA00023315"/>
    </source>
</evidence>
<dbReference type="Pfam" id="PF01553">
    <property type="entry name" value="Acyltransferase"/>
    <property type="match status" value="1"/>
</dbReference>
<keyword evidence="17" id="KW-1185">Reference proteome</keyword>
<dbReference type="Proteomes" id="UP000008743">
    <property type="component" value="Unassembled WGS sequence"/>
</dbReference>
<evidence type="ECO:0000256" key="8">
    <source>
        <dbReference type="ARBA" id="ARBA00023098"/>
    </source>
</evidence>
<evidence type="ECO:0000313" key="16">
    <source>
        <dbReference type="EMBL" id="KJE93834.1"/>
    </source>
</evidence>
<keyword evidence="11" id="KW-1208">Phospholipid metabolism</keyword>
<dbReference type="AlphaFoldDB" id="A0A0D2X378"/>
<dbReference type="PhylomeDB" id="A0A0D2X378"/>
<gene>
    <name evidence="16" type="ORF">CAOG_004565</name>
</gene>
<keyword evidence="6 14" id="KW-0812">Transmembrane</keyword>
<feature type="transmembrane region" description="Helical" evidence="14">
    <location>
        <begin position="246"/>
        <end position="266"/>
    </location>
</feature>
<protein>
    <submittedName>
        <fullName evidence="16">Lysophosphatidic acid acyltransferase zeta</fullName>
    </submittedName>
</protein>
<name>A0A0D2X378_CAPO3</name>
<comment type="pathway">
    <text evidence="2">Lipid metabolism.</text>
</comment>
<dbReference type="InterPro" id="IPR045252">
    <property type="entry name" value="LPCAT1-like"/>
</dbReference>
<dbReference type="InterPro" id="IPR002123">
    <property type="entry name" value="Plipid/glycerol_acylTrfase"/>
</dbReference>
<dbReference type="OrthoDB" id="10051137at2759"/>
<accession>A0A0D2X378</accession>
<dbReference type="SMART" id="SM00563">
    <property type="entry name" value="PlsC"/>
    <property type="match status" value="1"/>
</dbReference>
<dbReference type="RefSeq" id="XP_004347312.2">
    <property type="nucleotide sequence ID" value="XM_004347262.2"/>
</dbReference>
<evidence type="ECO:0000313" key="17">
    <source>
        <dbReference type="Proteomes" id="UP000008743"/>
    </source>
</evidence>
<keyword evidence="7 14" id="KW-1133">Transmembrane helix</keyword>
<keyword evidence="12 16" id="KW-0012">Acyltransferase</keyword>
<feature type="domain" description="Phospholipid/glycerol acyltransferase" evidence="15">
    <location>
        <begin position="308"/>
        <end position="419"/>
    </location>
</feature>
<dbReference type="STRING" id="595528.A0A0D2X378"/>
<evidence type="ECO:0000256" key="9">
    <source>
        <dbReference type="ARBA" id="ARBA00023136"/>
    </source>
</evidence>
<comment type="subcellular location">
    <subcellularLocation>
        <location evidence="1">Membrane</location>
    </subcellularLocation>
</comment>
<evidence type="ECO:0000256" key="6">
    <source>
        <dbReference type="ARBA" id="ARBA00022692"/>
    </source>
</evidence>
<evidence type="ECO:0000256" key="3">
    <source>
        <dbReference type="ARBA" id="ARBA00008655"/>
    </source>
</evidence>
<evidence type="ECO:0000256" key="7">
    <source>
        <dbReference type="ARBA" id="ARBA00022989"/>
    </source>
</evidence>
<dbReference type="GO" id="GO:0008654">
    <property type="term" value="P:phospholipid biosynthetic process"/>
    <property type="evidence" value="ECO:0007669"/>
    <property type="project" value="UniProtKB-KW"/>
</dbReference>
<organism evidence="16 17">
    <name type="scientific">Capsaspora owczarzaki (strain ATCC 30864)</name>
    <dbReference type="NCBI Taxonomy" id="595528"/>
    <lineage>
        <taxon>Eukaryota</taxon>
        <taxon>Filasterea</taxon>
        <taxon>Capsaspora</taxon>
    </lineage>
</organism>
<keyword evidence="8" id="KW-0443">Lipid metabolism</keyword>
<proteinExistence type="inferred from homology"/>
<evidence type="ECO:0000256" key="11">
    <source>
        <dbReference type="ARBA" id="ARBA00023264"/>
    </source>
</evidence>
<comment type="similarity">
    <text evidence="3">Belongs to the 1-acyl-sn-glycerol-3-phosphate acyltransferase family.</text>
</comment>
<dbReference type="GO" id="GO:0019432">
    <property type="term" value="P:triglyceride biosynthetic process"/>
    <property type="evidence" value="ECO:0007669"/>
    <property type="project" value="TreeGrafter"/>
</dbReference>